<gene>
    <name evidence="2" type="ORF">HELGO_WM30970</name>
    <name evidence="3" type="ORF">HELGO_WM46360</name>
</gene>
<dbReference type="SUPFAM" id="SSF55729">
    <property type="entry name" value="Acyl-CoA N-acyltransferases (Nat)"/>
    <property type="match status" value="1"/>
</dbReference>
<accession>A0A6S6SQT6</accession>
<dbReference type="Gene3D" id="3.40.630.30">
    <property type="match status" value="1"/>
</dbReference>
<evidence type="ECO:0000256" key="1">
    <source>
        <dbReference type="SAM" id="Phobius"/>
    </source>
</evidence>
<reference evidence="2" key="1">
    <citation type="submission" date="2020-01" db="EMBL/GenBank/DDBJ databases">
        <authorList>
            <person name="Meier V. D."/>
            <person name="Meier V D."/>
        </authorList>
    </citation>
    <scope>NUCLEOTIDE SEQUENCE</scope>
    <source>
        <strain evidence="2">HLG_WM_MAG_02</strain>
    </source>
</reference>
<evidence type="ECO:0008006" key="4">
    <source>
        <dbReference type="Google" id="ProtNLM"/>
    </source>
</evidence>
<keyword evidence="1" id="KW-1133">Transmembrane helix</keyword>
<keyword evidence="1" id="KW-0472">Membrane</keyword>
<sequence>MEVFSPKLGLLKKHSVNRFIYFFWFVLTLGKYKIIYLYDNDKIIHYTHLLPKFFKFPFMKSDDLEIGPSWTAIEFRGKGLFPSVIAYILEHFKKGHRDFHILVHDDNISSQKAIQKVDFQEWGRGYRTKFLGIYKVENV</sequence>
<dbReference type="EMBL" id="CACVAZ010000022">
    <property type="protein sequence ID" value="CAA6805030.1"/>
    <property type="molecule type" value="Genomic_DNA"/>
</dbReference>
<evidence type="ECO:0000313" key="3">
    <source>
        <dbReference type="EMBL" id="CAA6819292.1"/>
    </source>
</evidence>
<evidence type="ECO:0000313" key="2">
    <source>
        <dbReference type="EMBL" id="CAA6805030.1"/>
    </source>
</evidence>
<proteinExistence type="predicted"/>
<organism evidence="2">
    <name type="scientific">uncultured Sulfurovum sp</name>
    <dbReference type="NCBI Taxonomy" id="269237"/>
    <lineage>
        <taxon>Bacteria</taxon>
        <taxon>Pseudomonadati</taxon>
        <taxon>Campylobacterota</taxon>
        <taxon>Epsilonproteobacteria</taxon>
        <taxon>Campylobacterales</taxon>
        <taxon>Sulfurovaceae</taxon>
        <taxon>Sulfurovum</taxon>
        <taxon>environmental samples</taxon>
    </lineage>
</organism>
<feature type="transmembrane region" description="Helical" evidence="1">
    <location>
        <begin position="20"/>
        <end position="38"/>
    </location>
</feature>
<dbReference type="InterPro" id="IPR016181">
    <property type="entry name" value="Acyl_CoA_acyltransferase"/>
</dbReference>
<keyword evidence="1" id="KW-0812">Transmembrane</keyword>
<dbReference type="EMBL" id="CACVAZ010000121">
    <property type="protein sequence ID" value="CAA6819292.1"/>
    <property type="molecule type" value="Genomic_DNA"/>
</dbReference>
<name>A0A6S6SQT6_9BACT</name>
<dbReference type="AlphaFoldDB" id="A0A6S6SQT6"/>
<protein>
    <recommendedName>
        <fullName evidence="4">N-acetyltransferase domain-containing protein</fullName>
    </recommendedName>
</protein>